<dbReference type="SUPFAM" id="SSF50022">
    <property type="entry name" value="ISP domain"/>
    <property type="match status" value="1"/>
</dbReference>
<dbReference type="GO" id="GO:0051537">
    <property type="term" value="F:2 iron, 2 sulfur cluster binding"/>
    <property type="evidence" value="ECO:0007669"/>
    <property type="project" value="UniProtKB-KW"/>
</dbReference>
<feature type="compositionally biased region" description="Basic and acidic residues" evidence="10">
    <location>
        <begin position="20"/>
        <end position="30"/>
    </location>
</feature>
<dbReference type="Proteomes" id="UP000248889">
    <property type="component" value="Unassembled WGS sequence"/>
</dbReference>
<keyword evidence="3" id="KW-0001">2Fe-2S</keyword>
<proteinExistence type="predicted"/>
<organism evidence="12 13">
    <name type="scientific">Streptacidiphilus pinicola</name>
    <dbReference type="NCBI Taxonomy" id="2219663"/>
    <lineage>
        <taxon>Bacteria</taxon>
        <taxon>Bacillati</taxon>
        <taxon>Actinomycetota</taxon>
        <taxon>Actinomycetes</taxon>
        <taxon>Kitasatosporales</taxon>
        <taxon>Streptomycetaceae</taxon>
        <taxon>Streptacidiphilus</taxon>
    </lineage>
</organism>
<gene>
    <name evidence="12" type="ORF">DN069_13515</name>
</gene>
<evidence type="ECO:0000256" key="8">
    <source>
        <dbReference type="ARBA" id="ARBA00029586"/>
    </source>
</evidence>
<dbReference type="PRINTS" id="PR00162">
    <property type="entry name" value="RIESKE"/>
</dbReference>
<evidence type="ECO:0000256" key="10">
    <source>
        <dbReference type="SAM" id="MobiDB-lite"/>
    </source>
</evidence>
<comment type="caution">
    <text evidence="12">The sequence shown here is derived from an EMBL/GenBank/DDBJ whole genome shotgun (WGS) entry which is preliminary data.</text>
</comment>
<keyword evidence="6" id="KW-0411">Iron-sulfur</keyword>
<dbReference type="InterPro" id="IPR014349">
    <property type="entry name" value="Rieske_Fe-S_prot"/>
</dbReference>
<dbReference type="EMBL" id="QKYN01000052">
    <property type="protein sequence ID" value="RAG85083.1"/>
    <property type="molecule type" value="Genomic_DNA"/>
</dbReference>
<protein>
    <recommendedName>
        <fullName evidence="2">Cytochrome bc1 complex Rieske iron-sulfur subunit</fullName>
    </recommendedName>
    <alternativeName>
        <fullName evidence="8">Cytochrome bc1 reductase complex subunit QcrA</fullName>
    </alternativeName>
</protein>
<dbReference type="PANTHER" id="PTHR10134">
    <property type="entry name" value="CYTOCHROME B-C1 COMPLEX SUBUNIT RIESKE, MITOCHONDRIAL"/>
    <property type="match status" value="1"/>
</dbReference>
<dbReference type="OrthoDB" id="25106at2"/>
<evidence type="ECO:0000256" key="1">
    <source>
        <dbReference type="ARBA" id="ARBA00002494"/>
    </source>
</evidence>
<dbReference type="InterPro" id="IPR017941">
    <property type="entry name" value="Rieske_2Fe-2S"/>
</dbReference>
<dbReference type="PROSITE" id="PS51296">
    <property type="entry name" value="RIESKE"/>
    <property type="match status" value="1"/>
</dbReference>
<keyword evidence="5" id="KW-0408">Iron</keyword>
<comment type="function">
    <text evidence="1">Iron-sulfur subunit of the cytochrome bc1 complex, an essential component of the respiratory electron transport chain required for ATP synthesis. The bc1 complex catalyzes the oxidation of menaquinol and the reduction of cytochrome c in the respiratory chain. The bc1 complex operates through a Q-cycle mechanism that couples electron transfer to generation of the proton gradient that drives ATP synthesis.</text>
</comment>
<evidence type="ECO:0000256" key="9">
    <source>
        <dbReference type="ARBA" id="ARBA00034078"/>
    </source>
</evidence>
<dbReference type="Gene3D" id="2.102.10.10">
    <property type="entry name" value="Rieske [2Fe-2S] iron-sulphur domain"/>
    <property type="match status" value="1"/>
</dbReference>
<dbReference type="GO" id="GO:0016705">
    <property type="term" value="F:oxidoreductase activity, acting on paired donors, with incorporation or reduction of molecular oxygen"/>
    <property type="evidence" value="ECO:0007669"/>
    <property type="project" value="UniProtKB-ARBA"/>
</dbReference>
<evidence type="ECO:0000313" key="12">
    <source>
        <dbReference type="EMBL" id="RAG85083.1"/>
    </source>
</evidence>
<keyword evidence="7" id="KW-1015">Disulfide bond</keyword>
<evidence type="ECO:0000256" key="7">
    <source>
        <dbReference type="ARBA" id="ARBA00023157"/>
    </source>
</evidence>
<name>A0A2X0INH6_9ACTN</name>
<evidence type="ECO:0000256" key="3">
    <source>
        <dbReference type="ARBA" id="ARBA00022714"/>
    </source>
</evidence>
<feature type="domain" description="Rieske" evidence="11">
    <location>
        <begin position="75"/>
        <end position="177"/>
    </location>
</feature>
<evidence type="ECO:0000313" key="13">
    <source>
        <dbReference type="Proteomes" id="UP000248889"/>
    </source>
</evidence>
<evidence type="ECO:0000256" key="4">
    <source>
        <dbReference type="ARBA" id="ARBA00022723"/>
    </source>
</evidence>
<dbReference type="GO" id="GO:0004497">
    <property type="term" value="F:monooxygenase activity"/>
    <property type="evidence" value="ECO:0007669"/>
    <property type="project" value="UniProtKB-ARBA"/>
</dbReference>
<dbReference type="PROSITE" id="PS51318">
    <property type="entry name" value="TAT"/>
    <property type="match status" value="1"/>
</dbReference>
<sequence>MTDEQHPGDADGSAVDETAAEERSRLQDRLSADSLTSRRDYLRVMATVSGGLVVGSVAVSAGVLPRHGDAAAADVQPLKVVDRLRRGQAVTFAYPTEHDRAIAIRLQDGTLVGYSTVCTHLACGVLWREDRGAEGELYCPCHEGAFEPREGAVVQGPPPRGLPKVLLAERTDGSVWAIGTAYSDESRLHAACRELNAKDSGVRLGHVACPNSARS</sequence>
<dbReference type="AlphaFoldDB" id="A0A2X0INH6"/>
<accession>A0A2X0INH6</accession>
<keyword evidence="13" id="KW-1185">Reference proteome</keyword>
<keyword evidence="4" id="KW-0479">Metal-binding</keyword>
<evidence type="ECO:0000259" key="11">
    <source>
        <dbReference type="PROSITE" id="PS51296"/>
    </source>
</evidence>
<dbReference type="RefSeq" id="WP_111501201.1">
    <property type="nucleotide sequence ID" value="NZ_QKYN01000052.1"/>
</dbReference>
<reference evidence="12 13" key="1">
    <citation type="submission" date="2018-06" db="EMBL/GenBank/DDBJ databases">
        <title>Streptacidiphilus pinicola sp. nov., isolated from pine grove soil.</title>
        <authorList>
            <person name="Roh S.G."/>
            <person name="Park S."/>
            <person name="Kim M.-K."/>
            <person name="Yun B.-R."/>
            <person name="Park J."/>
            <person name="Kim M.J."/>
            <person name="Kim Y.S."/>
            <person name="Kim S.B."/>
        </authorList>
    </citation>
    <scope>NUCLEOTIDE SEQUENCE [LARGE SCALE GENOMIC DNA]</scope>
    <source>
        <strain evidence="12 13">MMS16-CNU450</strain>
    </source>
</reference>
<evidence type="ECO:0000256" key="6">
    <source>
        <dbReference type="ARBA" id="ARBA00023014"/>
    </source>
</evidence>
<comment type="cofactor">
    <cofactor evidence="9">
        <name>[2Fe-2S] cluster</name>
        <dbReference type="ChEBI" id="CHEBI:190135"/>
    </cofactor>
</comment>
<feature type="region of interest" description="Disordered" evidence="10">
    <location>
        <begin position="1"/>
        <end position="30"/>
    </location>
</feature>
<dbReference type="GO" id="GO:0046872">
    <property type="term" value="F:metal ion binding"/>
    <property type="evidence" value="ECO:0007669"/>
    <property type="project" value="UniProtKB-KW"/>
</dbReference>
<evidence type="ECO:0000256" key="2">
    <source>
        <dbReference type="ARBA" id="ARBA00015816"/>
    </source>
</evidence>
<dbReference type="Pfam" id="PF00355">
    <property type="entry name" value="Rieske"/>
    <property type="match status" value="1"/>
</dbReference>
<dbReference type="InterPro" id="IPR005805">
    <property type="entry name" value="Rieske_Fe-S_prot_C"/>
</dbReference>
<dbReference type="InterPro" id="IPR006311">
    <property type="entry name" value="TAT_signal"/>
</dbReference>
<dbReference type="GO" id="GO:0016020">
    <property type="term" value="C:membrane"/>
    <property type="evidence" value="ECO:0007669"/>
    <property type="project" value="InterPro"/>
</dbReference>
<dbReference type="CDD" id="cd03467">
    <property type="entry name" value="Rieske"/>
    <property type="match status" value="1"/>
</dbReference>
<evidence type="ECO:0000256" key="5">
    <source>
        <dbReference type="ARBA" id="ARBA00023004"/>
    </source>
</evidence>
<dbReference type="InterPro" id="IPR036922">
    <property type="entry name" value="Rieske_2Fe-2S_sf"/>
</dbReference>